<dbReference type="Pfam" id="PF13822">
    <property type="entry name" value="ACC_epsilon"/>
    <property type="match status" value="1"/>
</dbReference>
<dbReference type="GO" id="GO:0004658">
    <property type="term" value="F:propionyl-CoA carboxylase activity"/>
    <property type="evidence" value="ECO:0007669"/>
    <property type="project" value="InterPro"/>
</dbReference>
<organism evidence="1 2">
    <name type="scientific">Rhodococcus rhodnii</name>
    <dbReference type="NCBI Taxonomy" id="38312"/>
    <lineage>
        <taxon>Bacteria</taxon>
        <taxon>Bacillati</taxon>
        <taxon>Actinomycetota</taxon>
        <taxon>Actinomycetes</taxon>
        <taxon>Mycobacteriales</taxon>
        <taxon>Nocardiaceae</taxon>
        <taxon>Rhodococcus</taxon>
    </lineage>
</organism>
<dbReference type="AlphaFoldDB" id="A0A6P2CA08"/>
<accession>A0A6P2CA08</accession>
<dbReference type="RefSeq" id="WP_010840419.1">
    <property type="nucleotide sequence ID" value="NZ_QRCM01000001.1"/>
</dbReference>
<reference evidence="1 2" key="1">
    <citation type="submission" date="2018-07" db="EMBL/GenBank/DDBJ databases">
        <title>Genome sequence of Rhodococcus rhodnii ATCC 35071 from Rhodnius prolixus.</title>
        <authorList>
            <person name="Patel V."/>
            <person name="Vogel K.J."/>
        </authorList>
    </citation>
    <scope>NUCLEOTIDE SEQUENCE [LARGE SCALE GENOMIC DNA]</scope>
    <source>
        <strain evidence="1 2">ATCC 35071</strain>
    </source>
</reference>
<sequence>MTTKDDVTPGLATNAAPIDELLVSIELLAGVHEPGADAQPMLRISGNPSDEEIATIVAMAVARAAAAAAPPPATPDTWGAPGYGLRSGTAHAGQVFSPTSFVHTRH</sequence>
<dbReference type="EMBL" id="QRCM01000001">
    <property type="protein sequence ID" value="TXG89587.1"/>
    <property type="molecule type" value="Genomic_DNA"/>
</dbReference>
<protein>
    <submittedName>
        <fullName evidence="1">Acyl-CoA carboxylase subunit epsilon</fullName>
    </submittedName>
</protein>
<dbReference type="Proteomes" id="UP000471120">
    <property type="component" value="Unassembled WGS sequence"/>
</dbReference>
<proteinExistence type="predicted"/>
<name>A0A6P2CA08_9NOCA</name>
<dbReference type="InterPro" id="IPR032716">
    <property type="entry name" value="ACC_epsilon"/>
</dbReference>
<comment type="caution">
    <text evidence="1">The sequence shown here is derived from an EMBL/GenBank/DDBJ whole genome shotgun (WGS) entry which is preliminary data.</text>
</comment>
<evidence type="ECO:0000313" key="1">
    <source>
        <dbReference type="EMBL" id="TXG89587.1"/>
    </source>
</evidence>
<dbReference type="GO" id="GO:0003989">
    <property type="term" value="F:acetyl-CoA carboxylase activity"/>
    <property type="evidence" value="ECO:0007669"/>
    <property type="project" value="InterPro"/>
</dbReference>
<gene>
    <name evidence="1" type="ORF">DW322_04315</name>
</gene>
<evidence type="ECO:0000313" key="2">
    <source>
        <dbReference type="Proteomes" id="UP000471120"/>
    </source>
</evidence>